<name>A0ABT8F3R4_9BACT</name>
<evidence type="ECO:0000259" key="1">
    <source>
        <dbReference type="Pfam" id="PF00534"/>
    </source>
</evidence>
<dbReference type="Pfam" id="PF00534">
    <property type="entry name" value="Glycos_transf_1"/>
    <property type="match status" value="1"/>
</dbReference>
<dbReference type="Pfam" id="PF13439">
    <property type="entry name" value="Glyco_transf_4"/>
    <property type="match status" value="1"/>
</dbReference>
<reference evidence="4" key="1">
    <citation type="submission" date="2023-06" db="EMBL/GenBank/DDBJ databases">
        <title>Cytophagales bacterium Strain LB-30, isolated from soil.</title>
        <authorList>
            <person name="Liu B."/>
        </authorList>
    </citation>
    <scope>NUCLEOTIDE SEQUENCE</scope>
    <source>
        <strain evidence="4">LB-30</strain>
    </source>
</reference>
<dbReference type="SUPFAM" id="SSF53448">
    <property type="entry name" value="Nucleotide-diphospho-sugar transferases"/>
    <property type="match status" value="1"/>
</dbReference>
<feature type="domain" description="Glycosyltransferase 2-like" evidence="2">
    <location>
        <begin position="6"/>
        <end position="143"/>
    </location>
</feature>
<dbReference type="InterPro" id="IPR028098">
    <property type="entry name" value="Glyco_trans_4-like_N"/>
</dbReference>
<dbReference type="GO" id="GO:0016757">
    <property type="term" value="F:glycosyltransferase activity"/>
    <property type="evidence" value="ECO:0007669"/>
    <property type="project" value="UniProtKB-KW"/>
</dbReference>
<dbReference type="SUPFAM" id="SSF53756">
    <property type="entry name" value="UDP-Glycosyltransferase/glycogen phosphorylase"/>
    <property type="match status" value="1"/>
</dbReference>
<gene>
    <name evidence="4" type="ORF">QWY31_05070</name>
</gene>
<dbReference type="InterPro" id="IPR001296">
    <property type="entry name" value="Glyco_trans_1"/>
</dbReference>
<dbReference type="EC" id="2.4.-.-" evidence="4"/>
<protein>
    <submittedName>
        <fullName evidence="4">Glycosyltransferase</fullName>
        <ecNumber evidence="4">2.4.-.-</ecNumber>
    </submittedName>
</protein>
<dbReference type="Pfam" id="PF00535">
    <property type="entry name" value="Glycos_transf_2"/>
    <property type="match status" value="1"/>
</dbReference>
<accession>A0ABT8F3R4</accession>
<dbReference type="PANTHER" id="PTHR12526:SF630">
    <property type="entry name" value="GLYCOSYLTRANSFERASE"/>
    <property type="match status" value="1"/>
</dbReference>
<dbReference type="InterPro" id="IPR001173">
    <property type="entry name" value="Glyco_trans_2-like"/>
</dbReference>
<evidence type="ECO:0000259" key="3">
    <source>
        <dbReference type="Pfam" id="PF13439"/>
    </source>
</evidence>
<evidence type="ECO:0000259" key="2">
    <source>
        <dbReference type="Pfam" id="PF00535"/>
    </source>
</evidence>
<dbReference type="EMBL" id="JAUHJS010000002">
    <property type="protein sequence ID" value="MDN4164861.1"/>
    <property type="molecule type" value="Genomic_DNA"/>
</dbReference>
<dbReference type="Gene3D" id="3.90.550.10">
    <property type="entry name" value="Spore Coat Polysaccharide Biosynthesis Protein SpsA, Chain A"/>
    <property type="match status" value="1"/>
</dbReference>
<keyword evidence="5" id="KW-1185">Reference proteome</keyword>
<dbReference type="Proteomes" id="UP001168552">
    <property type="component" value="Unassembled WGS sequence"/>
</dbReference>
<dbReference type="CDD" id="cd03801">
    <property type="entry name" value="GT4_PimA-like"/>
    <property type="match status" value="1"/>
</dbReference>
<keyword evidence="4" id="KW-0808">Transferase</keyword>
<dbReference type="InterPro" id="IPR029044">
    <property type="entry name" value="Nucleotide-diphossugar_trans"/>
</dbReference>
<dbReference type="CDD" id="cd02511">
    <property type="entry name" value="Beta4Glucosyltransferase"/>
    <property type="match status" value="1"/>
</dbReference>
<dbReference type="RefSeq" id="WP_320003385.1">
    <property type="nucleotide sequence ID" value="NZ_JAUHJS010000002.1"/>
</dbReference>
<sequence length="620" mass="70066">MRVKLSVVIITFNEEQNIARCLDSLEGVADEIVVVDSFSKDRTKEICLAYKCRFIENAFKGHIQQKNFALDQATYDHVLSLDADEVLSEKLKSQILKVKDNWVGAGYCFNRLSSYSGKFVRHGSWYPDRKLRLFDRRMGRWGGTNPHDKFIMPDVTPKFLKGDLLHYTYNSISEHGARINYFSDIAAKAAFEQGKRFSIWHILIKPFWRFFRDYFIKHGFLAGYRGLAISVLSATETFLKYIKLWEIEKNAGVVSSATKIIHVCAENGWRGGEQQLAYLIDELEKAGVTNVVVCKAGSAFERYCLFNGITFHSLPFWNSIDLYSAYQLKKIAKLEGAGLMHLHSSKAHNQGLFAYLFGNKTPLIVSRRVLFPIKNNWFTFWKYKTPIVKKVICVSDAIKDLLNQQLGQHEKVISVHSGIDLEKFTHQAKREGVRKKYGIPTDAFLCISVASLTSEKNVLTYLKAAHLVLQKHPDVHFMCVGDGRERPMLEAFVAEHQLTNRIHFTGFISKVPEVLSAADLCVLSSLSEGLGTSIIDAFASGVPVVASRVGGIPELVIDGETGFLADPVRPETFAEGMIRLIENPELRSEIIAKAHAHSQLFSKQQMGARTLEIYRSIIPL</sequence>
<keyword evidence="4" id="KW-0328">Glycosyltransferase</keyword>
<evidence type="ECO:0000313" key="4">
    <source>
        <dbReference type="EMBL" id="MDN4164861.1"/>
    </source>
</evidence>
<feature type="domain" description="Glycosyl transferase family 1" evidence="1">
    <location>
        <begin position="431"/>
        <end position="594"/>
    </location>
</feature>
<comment type="caution">
    <text evidence="4">The sequence shown here is derived from an EMBL/GenBank/DDBJ whole genome shotgun (WGS) entry which is preliminary data.</text>
</comment>
<dbReference type="Gene3D" id="3.40.50.2000">
    <property type="entry name" value="Glycogen Phosphorylase B"/>
    <property type="match status" value="2"/>
</dbReference>
<feature type="domain" description="Glycosyltransferase subfamily 4-like N-terminal" evidence="3">
    <location>
        <begin position="270"/>
        <end position="423"/>
    </location>
</feature>
<organism evidence="4 5">
    <name type="scientific">Shiella aurantiaca</name>
    <dbReference type="NCBI Taxonomy" id="3058365"/>
    <lineage>
        <taxon>Bacteria</taxon>
        <taxon>Pseudomonadati</taxon>
        <taxon>Bacteroidota</taxon>
        <taxon>Cytophagia</taxon>
        <taxon>Cytophagales</taxon>
        <taxon>Shiellaceae</taxon>
        <taxon>Shiella</taxon>
    </lineage>
</organism>
<proteinExistence type="predicted"/>
<evidence type="ECO:0000313" key="5">
    <source>
        <dbReference type="Proteomes" id="UP001168552"/>
    </source>
</evidence>
<dbReference type="PANTHER" id="PTHR12526">
    <property type="entry name" value="GLYCOSYLTRANSFERASE"/>
    <property type="match status" value="1"/>
</dbReference>